<dbReference type="InterPro" id="IPR029062">
    <property type="entry name" value="Class_I_gatase-like"/>
</dbReference>
<evidence type="ECO:0000256" key="5">
    <source>
        <dbReference type="ARBA" id="ARBA00023239"/>
    </source>
</evidence>
<comment type="catalytic activity">
    <reaction evidence="6">
        <text>L-glutamine + H2O = L-glutamate + NH4(+)</text>
        <dbReference type="Rhea" id="RHEA:15889"/>
        <dbReference type="ChEBI" id="CHEBI:15377"/>
        <dbReference type="ChEBI" id="CHEBI:28938"/>
        <dbReference type="ChEBI" id="CHEBI:29985"/>
        <dbReference type="ChEBI" id="CHEBI:58359"/>
        <dbReference type="EC" id="3.5.1.2"/>
    </reaction>
</comment>
<dbReference type="GO" id="GO:0042823">
    <property type="term" value="P:pyridoxal phosphate biosynthetic process"/>
    <property type="evidence" value="ECO:0007669"/>
    <property type="project" value="InterPro"/>
</dbReference>
<dbReference type="EMBL" id="BARU01018004">
    <property type="protein sequence ID" value="GAH51337.1"/>
    <property type="molecule type" value="Genomic_DNA"/>
</dbReference>
<dbReference type="AlphaFoldDB" id="X1G253"/>
<dbReference type="GO" id="GO:1903600">
    <property type="term" value="C:glutaminase complex"/>
    <property type="evidence" value="ECO:0007669"/>
    <property type="project" value="TreeGrafter"/>
</dbReference>
<keyword evidence="3" id="KW-0378">Hydrolase</keyword>
<dbReference type="PROSITE" id="PS51273">
    <property type="entry name" value="GATASE_TYPE_1"/>
    <property type="match status" value="1"/>
</dbReference>
<keyword evidence="4" id="KW-0315">Glutamine amidotransferase</keyword>
<reference evidence="7" key="1">
    <citation type="journal article" date="2014" name="Front. Microbiol.">
        <title>High frequency of phylogenetically diverse reductive dehalogenase-homologous genes in deep subseafloor sedimentary metagenomes.</title>
        <authorList>
            <person name="Kawai M."/>
            <person name="Futagami T."/>
            <person name="Toyoda A."/>
            <person name="Takaki Y."/>
            <person name="Nishi S."/>
            <person name="Hori S."/>
            <person name="Arai W."/>
            <person name="Tsubouchi T."/>
            <person name="Morono Y."/>
            <person name="Uchiyama I."/>
            <person name="Ito T."/>
            <person name="Fujiyama A."/>
            <person name="Inagaki F."/>
            <person name="Takami H."/>
        </authorList>
    </citation>
    <scope>NUCLEOTIDE SEQUENCE</scope>
    <source>
        <strain evidence="7">Expedition CK06-06</strain>
    </source>
</reference>
<evidence type="ECO:0000256" key="1">
    <source>
        <dbReference type="ARBA" id="ARBA00008345"/>
    </source>
</evidence>
<dbReference type="PANTHER" id="PTHR31559">
    <property type="entry name" value="PYRIDOXAL 5'-PHOSPHATE SYNTHASE SUBUNIT SNO"/>
    <property type="match status" value="1"/>
</dbReference>
<dbReference type="GO" id="GO:0004359">
    <property type="term" value="F:glutaminase activity"/>
    <property type="evidence" value="ECO:0007669"/>
    <property type="project" value="UniProtKB-EC"/>
</dbReference>
<dbReference type="PROSITE" id="PS51274">
    <property type="entry name" value="GATASE_COBBQ"/>
    <property type="match status" value="1"/>
</dbReference>
<dbReference type="GO" id="GO:0005829">
    <property type="term" value="C:cytosol"/>
    <property type="evidence" value="ECO:0007669"/>
    <property type="project" value="TreeGrafter"/>
</dbReference>
<dbReference type="CDD" id="cd01749">
    <property type="entry name" value="GATase1_PB"/>
    <property type="match status" value="1"/>
</dbReference>
<dbReference type="PIRSF" id="PIRSF005639">
    <property type="entry name" value="Glut_amidoT_SNO"/>
    <property type="match status" value="1"/>
</dbReference>
<protein>
    <recommendedName>
        <fullName evidence="2">glutaminase</fullName>
        <ecNumber evidence="2">3.5.1.2</ecNumber>
    </recommendedName>
</protein>
<organism evidence="7">
    <name type="scientific">marine sediment metagenome</name>
    <dbReference type="NCBI Taxonomy" id="412755"/>
    <lineage>
        <taxon>unclassified sequences</taxon>
        <taxon>metagenomes</taxon>
        <taxon>ecological metagenomes</taxon>
    </lineage>
</organism>
<dbReference type="GO" id="GO:0016829">
    <property type="term" value="F:lyase activity"/>
    <property type="evidence" value="ECO:0007669"/>
    <property type="project" value="UniProtKB-KW"/>
</dbReference>
<dbReference type="EC" id="3.5.1.2" evidence="2"/>
<comment type="similarity">
    <text evidence="1">Belongs to the glutaminase PdxT/SNO family.</text>
</comment>
<dbReference type="PROSITE" id="PS51130">
    <property type="entry name" value="PDXT_SNO_2"/>
    <property type="match status" value="1"/>
</dbReference>
<evidence type="ECO:0000313" key="7">
    <source>
        <dbReference type="EMBL" id="GAH51337.1"/>
    </source>
</evidence>
<evidence type="ECO:0000256" key="6">
    <source>
        <dbReference type="ARBA" id="ARBA00049534"/>
    </source>
</evidence>
<dbReference type="PANTHER" id="PTHR31559:SF0">
    <property type="entry name" value="PYRIDOXAL 5'-PHOSPHATE SYNTHASE SUBUNIT SNO1-RELATED"/>
    <property type="match status" value="1"/>
</dbReference>
<dbReference type="SUPFAM" id="SSF52317">
    <property type="entry name" value="Class I glutamine amidotransferase-like"/>
    <property type="match status" value="1"/>
</dbReference>
<evidence type="ECO:0000256" key="4">
    <source>
        <dbReference type="ARBA" id="ARBA00022962"/>
    </source>
</evidence>
<comment type="caution">
    <text evidence="7">The sequence shown here is derived from an EMBL/GenBank/DDBJ whole genome shotgun (WGS) entry which is preliminary data.</text>
</comment>
<proteinExistence type="inferred from homology"/>
<sequence>MRIGVLASQGAFAEHIDILHQLEVEALPVRLPSELRGLDGLIIPGGESTSISRLMLDYDLVSEIKNLAKNGLPILGTCAGMILLAKEILDSDVEPLGLMDITVKRNAFGRQKESFETELTIPLLGEKPFPGIFIRAPVIEQVNSEVECK</sequence>
<dbReference type="GO" id="GO:0008614">
    <property type="term" value="P:pyridoxine metabolic process"/>
    <property type="evidence" value="ECO:0007669"/>
    <property type="project" value="TreeGrafter"/>
</dbReference>
<accession>X1G253</accession>
<gene>
    <name evidence="7" type="ORF">S03H2_29801</name>
</gene>
<dbReference type="Gene3D" id="3.40.50.880">
    <property type="match status" value="1"/>
</dbReference>
<evidence type="ECO:0000256" key="3">
    <source>
        <dbReference type="ARBA" id="ARBA00022801"/>
    </source>
</evidence>
<name>X1G253_9ZZZZ</name>
<dbReference type="NCBIfam" id="TIGR03800">
    <property type="entry name" value="PLP_synth_Pdx2"/>
    <property type="match status" value="1"/>
</dbReference>
<evidence type="ECO:0000256" key="2">
    <source>
        <dbReference type="ARBA" id="ARBA00012918"/>
    </source>
</evidence>
<dbReference type="Pfam" id="PF01174">
    <property type="entry name" value="SNO"/>
    <property type="match status" value="1"/>
</dbReference>
<dbReference type="InterPro" id="IPR021196">
    <property type="entry name" value="PdxT/SNO_CS"/>
</dbReference>
<keyword evidence="5" id="KW-0456">Lyase</keyword>
<dbReference type="InterPro" id="IPR002161">
    <property type="entry name" value="PdxT/SNO"/>
</dbReference>
<dbReference type="PROSITE" id="PS01236">
    <property type="entry name" value="PDXT_SNO_1"/>
    <property type="match status" value="1"/>
</dbReference>